<dbReference type="STRING" id="764298.STRMA_1966"/>
<protein>
    <submittedName>
        <fullName evidence="1">Uncharacterized protein</fullName>
    </submittedName>
</protein>
<dbReference type="eggNOG" id="COG3266">
    <property type="taxonomic scope" value="Bacteria"/>
</dbReference>
<sequence length="53" mass="5514">MAYAAVGMGMSWLMNFKVKEFGNKSATDLAKDGLKGATDAIGGGLKTVGGWFN</sequence>
<dbReference type="EMBL" id="AEUW02000001">
    <property type="protein sequence ID" value="EHJ53299.1"/>
    <property type="molecule type" value="Genomic_DNA"/>
</dbReference>
<keyword evidence="2" id="KW-1185">Reference proteome</keyword>
<organism evidence="1 2">
    <name type="scientific">Streptococcus macacae NCTC 11558</name>
    <dbReference type="NCBI Taxonomy" id="764298"/>
    <lineage>
        <taxon>Bacteria</taxon>
        <taxon>Bacillati</taxon>
        <taxon>Bacillota</taxon>
        <taxon>Bacilli</taxon>
        <taxon>Lactobacillales</taxon>
        <taxon>Streptococcaceae</taxon>
        <taxon>Streptococcus</taxon>
    </lineage>
</organism>
<comment type="caution">
    <text evidence="1">The sequence shown here is derived from an EMBL/GenBank/DDBJ whole genome shotgun (WGS) entry which is preliminary data.</text>
</comment>
<gene>
    <name evidence="1" type="ORF">STRMA_1966</name>
</gene>
<accession>G5JX97</accession>
<proteinExistence type="predicted"/>
<name>G5JX97_9STRE</name>
<evidence type="ECO:0000313" key="1">
    <source>
        <dbReference type="EMBL" id="EHJ53299.1"/>
    </source>
</evidence>
<reference evidence="1 2" key="1">
    <citation type="journal article" date="2014" name="Int. J. Syst. Evol. Microbiol.">
        <title>Phylogenomics and the dynamic genome evolution of the genus Streptococcus.</title>
        <authorList>
            <consortium name="The Broad Institute Genome Sequencing Platform"/>
            <person name="Richards V.P."/>
            <person name="Palmer S.R."/>
            <person name="Pavinski Bitar P.D."/>
            <person name="Qin X."/>
            <person name="Weinstock G.M."/>
            <person name="Highlander S.K."/>
            <person name="Town C.D."/>
            <person name="Burne R.A."/>
            <person name="Stanhope M.J."/>
        </authorList>
    </citation>
    <scope>NUCLEOTIDE SEQUENCE [LARGE SCALE GENOMIC DNA]</scope>
    <source>
        <strain evidence="1 2">NCTC 11558</strain>
    </source>
</reference>
<dbReference type="AlphaFoldDB" id="G5JX97"/>
<dbReference type="Proteomes" id="UP000003573">
    <property type="component" value="Unassembled WGS sequence"/>
</dbReference>
<evidence type="ECO:0000313" key="2">
    <source>
        <dbReference type="Proteomes" id="UP000003573"/>
    </source>
</evidence>
<dbReference type="RefSeq" id="WP_003082312.1">
    <property type="nucleotide sequence ID" value="NZ_AEUW02000001.1"/>
</dbReference>